<evidence type="ECO:0000313" key="1">
    <source>
        <dbReference type="EMBL" id="KAG2281051.1"/>
    </source>
</evidence>
<comment type="caution">
    <text evidence="1">The sequence shown here is derived from an EMBL/GenBank/DDBJ whole genome shotgun (WGS) entry which is preliminary data.</text>
</comment>
<protein>
    <recommendedName>
        <fullName evidence="3">DUF1985 domain-containing protein</fullName>
    </recommendedName>
</protein>
<dbReference type="EMBL" id="JAAMPC010000011">
    <property type="protein sequence ID" value="KAG2281051.1"/>
    <property type="molecule type" value="Genomic_DNA"/>
</dbReference>
<organism evidence="1 2">
    <name type="scientific">Brassica carinata</name>
    <name type="common">Ethiopian mustard</name>
    <name type="synonym">Abyssinian cabbage</name>
    <dbReference type="NCBI Taxonomy" id="52824"/>
    <lineage>
        <taxon>Eukaryota</taxon>
        <taxon>Viridiplantae</taxon>
        <taxon>Streptophyta</taxon>
        <taxon>Embryophyta</taxon>
        <taxon>Tracheophyta</taxon>
        <taxon>Spermatophyta</taxon>
        <taxon>Magnoliopsida</taxon>
        <taxon>eudicotyledons</taxon>
        <taxon>Gunneridae</taxon>
        <taxon>Pentapetalae</taxon>
        <taxon>rosids</taxon>
        <taxon>malvids</taxon>
        <taxon>Brassicales</taxon>
        <taxon>Brassicaceae</taxon>
        <taxon>Brassiceae</taxon>
        <taxon>Brassica</taxon>
    </lineage>
</organism>
<dbReference type="OrthoDB" id="1110536at2759"/>
<feature type="non-terminal residue" evidence="1">
    <location>
        <position position="91"/>
    </location>
</feature>
<accession>A0A8X7R3F1</accession>
<dbReference type="Proteomes" id="UP000886595">
    <property type="component" value="Unassembled WGS sequence"/>
</dbReference>
<sequence length="91" mass="10452">RRDRGDWSREDAWRLAYLSIFTGFIEGESFQPLRSTLARLVMDLERFENYPWGESLRAYTAMRNWVLVLVVPGGQSVSTDTGYEGSEAADQ</sequence>
<keyword evidence="2" id="KW-1185">Reference proteome</keyword>
<gene>
    <name evidence="1" type="ORF">Bca52824_052271</name>
</gene>
<name>A0A8X7R3F1_BRACI</name>
<evidence type="ECO:0008006" key="3">
    <source>
        <dbReference type="Google" id="ProtNLM"/>
    </source>
</evidence>
<proteinExistence type="predicted"/>
<evidence type="ECO:0000313" key="2">
    <source>
        <dbReference type="Proteomes" id="UP000886595"/>
    </source>
</evidence>
<reference evidence="1 2" key="1">
    <citation type="submission" date="2020-02" db="EMBL/GenBank/DDBJ databases">
        <authorList>
            <person name="Ma Q."/>
            <person name="Huang Y."/>
            <person name="Song X."/>
            <person name="Pei D."/>
        </authorList>
    </citation>
    <scope>NUCLEOTIDE SEQUENCE [LARGE SCALE GENOMIC DNA]</scope>
    <source>
        <strain evidence="1">Sxm20200214</strain>
        <tissue evidence="1">Leaf</tissue>
    </source>
</reference>
<dbReference type="AlphaFoldDB" id="A0A8X7R3F1"/>